<organism evidence="1">
    <name type="scientific">Eucalyptus grandis</name>
    <name type="common">Flooded gum</name>
    <dbReference type="NCBI Taxonomy" id="71139"/>
    <lineage>
        <taxon>Eukaryota</taxon>
        <taxon>Viridiplantae</taxon>
        <taxon>Streptophyta</taxon>
        <taxon>Embryophyta</taxon>
        <taxon>Tracheophyta</taxon>
        <taxon>Spermatophyta</taxon>
        <taxon>Magnoliopsida</taxon>
        <taxon>eudicotyledons</taxon>
        <taxon>Gunneridae</taxon>
        <taxon>Pentapetalae</taxon>
        <taxon>rosids</taxon>
        <taxon>malvids</taxon>
        <taxon>Myrtales</taxon>
        <taxon>Myrtaceae</taxon>
        <taxon>Myrtoideae</taxon>
        <taxon>Eucalypteae</taxon>
        <taxon>Eucalyptus</taxon>
    </lineage>
</organism>
<dbReference type="InParanoid" id="A0A059BBI8"/>
<gene>
    <name evidence="1" type="ORF">EUGRSUZ_G01222</name>
</gene>
<accession>A0A059BBI8</accession>
<sequence>MSSTFRSFMKENFDNSFHAAVTIDASIDTILKKSLISTFSFFMKEHFDNLFHALVTFDACVDAMSIRRKKLAPVDKKSVRADLQVQLVACANLRLLRLEQTSRPIECWELQRCLCPPGCGQLGVLRVVEVWPEVVVWSQRNMVRDVGLRLCGADRYRHAVDGNRGLNIDPVIDGVSDVLHPLLLTKAWVDDGGRR</sequence>
<evidence type="ECO:0000313" key="1">
    <source>
        <dbReference type="EMBL" id="KCW63597.1"/>
    </source>
</evidence>
<dbReference type="AlphaFoldDB" id="A0A059BBI8"/>
<dbReference type="Gramene" id="KCW63597">
    <property type="protein sequence ID" value="KCW63597"/>
    <property type="gene ID" value="EUGRSUZ_G01222"/>
</dbReference>
<reference evidence="1" key="1">
    <citation type="submission" date="2013-07" db="EMBL/GenBank/DDBJ databases">
        <title>The genome of Eucalyptus grandis.</title>
        <authorList>
            <person name="Schmutz J."/>
            <person name="Hayes R."/>
            <person name="Myburg A."/>
            <person name="Tuskan G."/>
            <person name="Grattapaglia D."/>
            <person name="Rokhsar D.S."/>
        </authorList>
    </citation>
    <scope>NUCLEOTIDE SEQUENCE</scope>
    <source>
        <tissue evidence="1">Leaf extractions</tissue>
    </source>
</reference>
<protein>
    <submittedName>
        <fullName evidence="1">Uncharacterized protein</fullName>
    </submittedName>
</protein>
<name>A0A059BBI8_EUCGR</name>
<dbReference type="EMBL" id="KK198759">
    <property type="protein sequence ID" value="KCW63597.1"/>
    <property type="molecule type" value="Genomic_DNA"/>
</dbReference>
<proteinExistence type="predicted"/>